<feature type="domain" description="4Fe-4S ferredoxin-type" evidence="8">
    <location>
        <begin position="164"/>
        <end position="193"/>
    </location>
</feature>
<dbReference type="NCBIfam" id="NF038196">
    <property type="entry name" value="ferrodoxin_EFR1"/>
    <property type="match status" value="1"/>
</dbReference>
<evidence type="ECO:0000256" key="2">
    <source>
        <dbReference type="ARBA" id="ARBA00003532"/>
    </source>
</evidence>
<dbReference type="RefSeq" id="WP_095133674.1">
    <property type="nucleotide sequence ID" value="NZ_NIBG01000008.1"/>
</dbReference>
<keyword evidence="6" id="KW-0408">Iron</keyword>
<dbReference type="PANTHER" id="PTHR24960">
    <property type="entry name" value="PHOTOSYSTEM I IRON-SULFUR CENTER-RELATED"/>
    <property type="match status" value="1"/>
</dbReference>
<comment type="caution">
    <text evidence="9">The sequence shown here is derived from an EMBL/GenBank/DDBJ whole genome shotgun (WGS) entry which is preliminary data.</text>
</comment>
<dbReference type="InterPro" id="IPR029039">
    <property type="entry name" value="Flavoprotein-like_sf"/>
</dbReference>
<dbReference type="AlphaFoldDB" id="A0A267MI87"/>
<evidence type="ECO:0000259" key="8">
    <source>
        <dbReference type="PROSITE" id="PS51379"/>
    </source>
</evidence>
<dbReference type="EMBL" id="NIBG01000008">
    <property type="protein sequence ID" value="PAB59294.1"/>
    <property type="molecule type" value="Genomic_DNA"/>
</dbReference>
<sequence>MIIYFSGTGNSFSIAKRLGEKINEQVIPLKRAFNNGDENIIFVFPLYCEDIPPHVRKFLGTFKINNNQNVMAICTSGGGIGNAEYTFNRIMEKKGLIVKKFLSAPMIDNSFPVLFGGEVNRVFVDEDAIVNRFMNMTYNNSSSFNPMHKVTELLVYNSLTKRLFRKKVDKEKCIGCGKCEQICPNNNIQILNNTAVVKDDCTECFGCIHICPQQAIYVRKKVQKKNQYINENIDVNELNK</sequence>
<evidence type="ECO:0000256" key="5">
    <source>
        <dbReference type="ARBA" id="ARBA00022723"/>
    </source>
</evidence>
<accession>A0A267MI87</accession>
<keyword evidence="10" id="KW-1185">Reference proteome</keyword>
<proteinExistence type="predicted"/>
<keyword evidence="5" id="KW-0479">Metal-binding</keyword>
<name>A0A267MI87_9FIRM</name>
<dbReference type="GO" id="GO:0046872">
    <property type="term" value="F:metal ion binding"/>
    <property type="evidence" value="ECO:0007669"/>
    <property type="project" value="UniProtKB-KW"/>
</dbReference>
<gene>
    <name evidence="9" type="ORF">CCE28_10540</name>
</gene>
<dbReference type="GO" id="GO:0051539">
    <property type="term" value="F:4 iron, 4 sulfur cluster binding"/>
    <property type="evidence" value="ECO:0007669"/>
    <property type="project" value="UniProtKB-KW"/>
</dbReference>
<dbReference type="Proteomes" id="UP000216024">
    <property type="component" value="Unassembled WGS sequence"/>
</dbReference>
<evidence type="ECO:0000256" key="4">
    <source>
        <dbReference type="ARBA" id="ARBA00022485"/>
    </source>
</evidence>
<dbReference type="InterPro" id="IPR017896">
    <property type="entry name" value="4Fe4S_Fe-S-bd"/>
</dbReference>
<reference evidence="9 10" key="1">
    <citation type="submission" date="2017-06" db="EMBL/GenBank/DDBJ databases">
        <title>Draft genome sequence of anaerobic fermentative bacterium Anaeromicrobium sediminis DY2726D isolated from West Pacific Ocean sediments.</title>
        <authorList>
            <person name="Zeng X."/>
        </authorList>
    </citation>
    <scope>NUCLEOTIDE SEQUENCE [LARGE SCALE GENOMIC DNA]</scope>
    <source>
        <strain evidence="9 10">DY2726D</strain>
    </source>
</reference>
<dbReference type="InterPro" id="IPR047964">
    <property type="entry name" value="EFR1-like"/>
</dbReference>
<evidence type="ECO:0000256" key="3">
    <source>
        <dbReference type="ARBA" id="ARBA00013529"/>
    </source>
</evidence>
<comment type="function">
    <text evidence="2">Ferredoxins are iron-sulfur proteins that transfer electrons in a wide variety of metabolic reactions.</text>
</comment>
<dbReference type="Gene3D" id="3.40.50.360">
    <property type="match status" value="1"/>
</dbReference>
<protein>
    <recommendedName>
        <fullName evidence="3">Ferredoxin</fullName>
    </recommendedName>
</protein>
<dbReference type="PROSITE" id="PS00198">
    <property type="entry name" value="4FE4S_FER_1"/>
    <property type="match status" value="2"/>
</dbReference>
<organism evidence="9 10">
    <name type="scientific">Anaeromicrobium sediminis</name>
    <dbReference type="NCBI Taxonomy" id="1478221"/>
    <lineage>
        <taxon>Bacteria</taxon>
        <taxon>Bacillati</taxon>
        <taxon>Bacillota</taxon>
        <taxon>Clostridia</taxon>
        <taxon>Peptostreptococcales</taxon>
        <taxon>Thermotaleaceae</taxon>
        <taxon>Anaeromicrobium</taxon>
    </lineage>
</organism>
<dbReference type="SUPFAM" id="SSF54862">
    <property type="entry name" value="4Fe-4S ferredoxins"/>
    <property type="match status" value="1"/>
</dbReference>
<evidence type="ECO:0000256" key="1">
    <source>
        <dbReference type="ARBA" id="ARBA00001966"/>
    </source>
</evidence>
<dbReference type="InterPro" id="IPR050157">
    <property type="entry name" value="PSI_iron-sulfur_center"/>
</dbReference>
<dbReference type="OrthoDB" id="9813995at2"/>
<keyword evidence="7" id="KW-0411">Iron-sulfur</keyword>
<evidence type="ECO:0000313" key="10">
    <source>
        <dbReference type="Proteomes" id="UP000216024"/>
    </source>
</evidence>
<dbReference type="Gene3D" id="3.30.70.20">
    <property type="match status" value="1"/>
</dbReference>
<feature type="domain" description="4Fe-4S ferredoxin-type" evidence="8">
    <location>
        <begin position="196"/>
        <end position="221"/>
    </location>
</feature>
<keyword evidence="4" id="KW-0004">4Fe-4S</keyword>
<evidence type="ECO:0000256" key="6">
    <source>
        <dbReference type="ARBA" id="ARBA00023004"/>
    </source>
</evidence>
<evidence type="ECO:0000256" key="7">
    <source>
        <dbReference type="ARBA" id="ARBA00023014"/>
    </source>
</evidence>
<dbReference type="PANTHER" id="PTHR24960:SF79">
    <property type="entry name" value="PHOTOSYSTEM I IRON-SULFUR CENTER"/>
    <property type="match status" value="1"/>
</dbReference>
<dbReference type="SUPFAM" id="SSF52218">
    <property type="entry name" value="Flavoproteins"/>
    <property type="match status" value="1"/>
</dbReference>
<evidence type="ECO:0000313" key="9">
    <source>
        <dbReference type="EMBL" id="PAB59294.1"/>
    </source>
</evidence>
<dbReference type="Pfam" id="PF00037">
    <property type="entry name" value="Fer4"/>
    <property type="match status" value="1"/>
</dbReference>
<dbReference type="PROSITE" id="PS51379">
    <property type="entry name" value="4FE4S_FER_2"/>
    <property type="match status" value="2"/>
</dbReference>
<dbReference type="InterPro" id="IPR017900">
    <property type="entry name" value="4Fe4S_Fe_S_CS"/>
</dbReference>
<comment type="cofactor">
    <cofactor evidence="1">
        <name>[4Fe-4S] cluster</name>
        <dbReference type="ChEBI" id="CHEBI:49883"/>
    </cofactor>
</comment>